<dbReference type="PANTHER" id="PTHR30522">
    <property type="entry name" value="NUCLEOSIDE TRIPHOSPHATE PYROPHOSPHOHYDROLASE"/>
    <property type="match status" value="1"/>
</dbReference>
<dbReference type="GO" id="GO:0046081">
    <property type="term" value="P:dUTP catabolic process"/>
    <property type="evidence" value="ECO:0007669"/>
    <property type="project" value="TreeGrafter"/>
</dbReference>
<name>A0A4R5CNL5_9ACTN</name>
<dbReference type="GO" id="GO:0046061">
    <property type="term" value="P:dATP catabolic process"/>
    <property type="evidence" value="ECO:0007669"/>
    <property type="project" value="TreeGrafter"/>
</dbReference>
<reference evidence="2 3" key="1">
    <citation type="submission" date="2019-03" db="EMBL/GenBank/DDBJ databases">
        <title>Draft genome sequences of novel Actinobacteria.</title>
        <authorList>
            <person name="Sahin N."/>
            <person name="Ay H."/>
            <person name="Saygin H."/>
        </authorList>
    </citation>
    <scope>NUCLEOTIDE SEQUENCE [LARGE SCALE GENOMIC DNA]</scope>
    <source>
        <strain evidence="2 3">5K138</strain>
    </source>
</reference>
<comment type="caution">
    <text evidence="2">The sequence shown here is derived from an EMBL/GenBank/DDBJ whole genome shotgun (WGS) entry which is preliminary data.</text>
</comment>
<dbReference type="GO" id="GO:0006950">
    <property type="term" value="P:response to stress"/>
    <property type="evidence" value="ECO:0007669"/>
    <property type="project" value="UniProtKB-ARBA"/>
</dbReference>
<dbReference type="Gene3D" id="1.10.287.1080">
    <property type="entry name" value="MazG-like"/>
    <property type="match status" value="1"/>
</dbReference>
<dbReference type="InterPro" id="IPR048015">
    <property type="entry name" value="NTP-PPase_MazG-like_N"/>
</dbReference>
<dbReference type="GO" id="GO:0047429">
    <property type="term" value="F:nucleoside triphosphate diphosphatase activity"/>
    <property type="evidence" value="ECO:0007669"/>
    <property type="project" value="TreeGrafter"/>
</dbReference>
<proteinExistence type="predicted"/>
<accession>A0A4R5CNL5</accession>
<dbReference type="InterPro" id="IPR004518">
    <property type="entry name" value="MazG-like_dom"/>
</dbReference>
<organism evidence="2 3">
    <name type="scientific">Jiangella asiatica</name>
    <dbReference type="NCBI Taxonomy" id="2530372"/>
    <lineage>
        <taxon>Bacteria</taxon>
        <taxon>Bacillati</taxon>
        <taxon>Actinomycetota</taxon>
        <taxon>Actinomycetes</taxon>
        <taxon>Jiangellales</taxon>
        <taxon>Jiangellaceae</taxon>
        <taxon>Jiangella</taxon>
    </lineage>
</organism>
<dbReference type="GO" id="GO:0006203">
    <property type="term" value="P:dGTP catabolic process"/>
    <property type="evidence" value="ECO:0007669"/>
    <property type="project" value="TreeGrafter"/>
</dbReference>
<dbReference type="CDD" id="cd11528">
    <property type="entry name" value="NTP-PPase_MazG_Nterm"/>
    <property type="match status" value="1"/>
</dbReference>
<dbReference type="RefSeq" id="WP_131898723.1">
    <property type="nucleotide sequence ID" value="NZ_SMKZ01000038.1"/>
</dbReference>
<dbReference type="SUPFAM" id="SSF101386">
    <property type="entry name" value="all-alpha NTP pyrophosphatases"/>
    <property type="match status" value="1"/>
</dbReference>
<dbReference type="AlphaFoldDB" id="A0A4R5CNL5"/>
<dbReference type="GO" id="GO:0046076">
    <property type="term" value="P:dTTP catabolic process"/>
    <property type="evidence" value="ECO:0007669"/>
    <property type="project" value="TreeGrafter"/>
</dbReference>
<dbReference type="Pfam" id="PF03819">
    <property type="entry name" value="MazG"/>
    <property type="match status" value="1"/>
</dbReference>
<evidence type="ECO:0000313" key="2">
    <source>
        <dbReference type="EMBL" id="TDE02012.1"/>
    </source>
</evidence>
<dbReference type="OrthoDB" id="9808939at2"/>
<dbReference type="InterPro" id="IPR011551">
    <property type="entry name" value="NTP_PyrPHydrolase_MazG"/>
</dbReference>
<dbReference type="InParanoid" id="A0A4R5CNL5"/>
<dbReference type="NCBIfam" id="TIGR00444">
    <property type="entry name" value="mazG"/>
    <property type="match status" value="1"/>
</dbReference>
<keyword evidence="3" id="KW-1185">Reference proteome</keyword>
<protein>
    <submittedName>
        <fullName evidence="2">MazG family protein</fullName>
    </submittedName>
</protein>
<dbReference type="FunFam" id="1.10.287.1080:FF:000001">
    <property type="entry name" value="Nucleoside triphosphate pyrophosphohydrolase"/>
    <property type="match status" value="1"/>
</dbReference>
<dbReference type="GO" id="GO:0046052">
    <property type="term" value="P:UTP catabolic process"/>
    <property type="evidence" value="ECO:0007669"/>
    <property type="project" value="TreeGrafter"/>
</dbReference>
<dbReference type="EMBL" id="SMKZ01000038">
    <property type="protein sequence ID" value="TDE02012.1"/>
    <property type="molecule type" value="Genomic_DNA"/>
</dbReference>
<dbReference type="PANTHER" id="PTHR30522:SF0">
    <property type="entry name" value="NUCLEOSIDE TRIPHOSPHATE PYROPHOSPHOHYDROLASE"/>
    <property type="match status" value="1"/>
</dbReference>
<dbReference type="Proteomes" id="UP000294739">
    <property type="component" value="Unassembled WGS sequence"/>
</dbReference>
<evidence type="ECO:0000259" key="1">
    <source>
        <dbReference type="Pfam" id="PF03819"/>
    </source>
</evidence>
<evidence type="ECO:0000313" key="3">
    <source>
        <dbReference type="Proteomes" id="UP000294739"/>
    </source>
</evidence>
<dbReference type="FunCoup" id="A0A4R5CNL5">
    <property type="interactions" value="33"/>
</dbReference>
<sequence>MSSPGRLVLLATSPRVAPGLLSAAAWDLLRAGRVLVGDASHPQVAAVRAAGVEVTVVPAPPASAKVPAGEVVVWLLPPGDDGVELVGGLGVEMVAGSQDLPGGRLLDLVAVMDRLRSPGGCPWDAEQTHRSLATYLLEETYETLEAIEAGDDDDLREELGDLLLQVVFHARLAQERPSEPWSIDDVAAGIAAKLVRRHPHVFADVHAPTASDVGDRWEKLKRAEKGRESAVDGVPLAQPALSLAAKLVHRVEKSGVAVPVREMPLPPLGTSDDVGDALFALARRARELGVDPEQALRDAARRYVAAVHAAESSPG</sequence>
<feature type="domain" description="NTP pyrophosphohydrolase MazG-like" evidence="1">
    <location>
        <begin position="127"/>
        <end position="202"/>
    </location>
</feature>
<gene>
    <name evidence="2" type="ORF">E1269_22480</name>
</gene>
<dbReference type="GO" id="GO:0046047">
    <property type="term" value="P:TTP catabolic process"/>
    <property type="evidence" value="ECO:0007669"/>
    <property type="project" value="TreeGrafter"/>
</dbReference>